<dbReference type="Proteomes" id="UP000819052">
    <property type="component" value="Unassembled WGS sequence"/>
</dbReference>
<gene>
    <name evidence="1" type="ORF">F1609_26285</name>
</gene>
<sequence length="139" mass="14781">MQQAELINTALGASKLYTTLLSLANREFVSVEDVAAASEHQQIGAVVGDRLVAGVGICKSGQDSCTYNPVTSCYGCPKFMPSLDSNSHKDAVEGMRSQVAVYLRRGIGSENAAYRQLTRALAGAQEALACIDAVERKPK</sequence>
<comment type="caution">
    <text evidence="1">The sequence shown here is derived from an EMBL/GenBank/DDBJ whole genome shotgun (WGS) entry which is preliminary data.</text>
</comment>
<accession>A0ABX0M9I7</accession>
<keyword evidence="2" id="KW-1185">Reference proteome</keyword>
<proteinExistence type="predicted"/>
<name>A0ABX0M9I7_9BURK</name>
<protein>
    <submittedName>
        <fullName evidence="1">Uncharacterized protein</fullName>
    </submittedName>
</protein>
<dbReference type="RefSeq" id="WP_167079614.1">
    <property type="nucleotide sequence ID" value="NZ_VVIW01000022.1"/>
</dbReference>
<organism evidence="1 2">
    <name type="scientific">Massilia aquatica</name>
    <dbReference type="NCBI Taxonomy" id="2609000"/>
    <lineage>
        <taxon>Bacteria</taxon>
        <taxon>Pseudomonadati</taxon>
        <taxon>Pseudomonadota</taxon>
        <taxon>Betaproteobacteria</taxon>
        <taxon>Burkholderiales</taxon>
        <taxon>Oxalobacteraceae</taxon>
        <taxon>Telluria group</taxon>
        <taxon>Massilia</taxon>
    </lineage>
</organism>
<evidence type="ECO:0000313" key="2">
    <source>
        <dbReference type="Proteomes" id="UP000819052"/>
    </source>
</evidence>
<evidence type="ECO:0000313" key="1">
    <source>
        <dbReference type="EMBL" id="NHZ43647.1"/>
    </source>
</evidence>
<reference evidence="1 2" key="1">
    <citation type="submission" date="2019-09" db="EMBL/GenBank/DDBJ databases">
        <title>Taxonomy of Antarctic Massilia spp.: description of Massilia rubra sp. nov., Massilia aquatica sp. nov., Massilia mucilaginosa sp. nov., Massilia frigida sp. nov. isolated from streams, lakes and regoliths.</title>
        <authorList>
            <person name="Holochova P."/>
            <person name="Sedlacek I."/>
            <person name="Kralova S."/>
            <person name="Maslanova I."/>
            <person name="Busse H.-J."/>
            <person name="Stankova E."/>
            <person name="Vrbovska V."/>
            <person name="Kovarovic V."/>
            <person name="Bartak M."/>
            <person name="Svec P."/>
            <person name="Pantucek R."/>
        </authorList>
    </citation>
    <scope>NUCLEOTIDE SEQUENCE [LARGE SCALE GENOMIC DNA]</scope>
    <source>
        <strain evidence="1 2">CCM 8693</strain>
    </source>
</reference>
<dbReference type="EMBL" id="VVIW01000022">
    <property type="protein sequence ID" value="NHZ43647.1"/>
    <property type="molecule type" value="Genomic_DNA"/>
</dbReference>